<keyword evidence="8" id="KW-0496">Mitochondrion</keyword>
<keyword evidence="6" id="KW-0653">Protein transport</keyword>
<keyword evidence="7 10" id="KW-1133">Transmembrane helix</keyword>
<organism evidence="11 12">
    <name type="scientific">Polyrhizophydium stewartii</name>
    <dbReference type="NCBI Taxonomy" id="2732419"/>
    <lineage>
        <taxon>Eukaryota</taxon>
        <taxon>Fungi</taxon>
        <taxon>Fungi incertae sedis</taxon>
        <taxon>Chytridiomycota</taxon>
        <taxon>Chytridiomycota incertae sedis</taxon>
        <taxon>Chytridiomycetes</taxon>
        <taxon>Rhizophydiales</taxon>
        <taxon>Rhizophydiales incertae sedis</taxon>
        <taxon>Polyrhizophydium</taxon>
    </lineage>
</organism>
<keyword evidence="5" id="KW-1000">Mitochondrion outer membrane</keyword>
<protein>
    <submittedName>
        <fullName evidence="11">Translocase of the outer mitochondrial membrane</fullName>
    </submittedName>
</protein>
<feature type="transmembrane region" description="Helical" evidence="10">
    <location>
        <begin position="20"/>
        <end position="37"/>
    </location>
</feature>
<evidence type="ECO:0000256" key="4">
    <source>
        <dbReference type="ARBA" id="ARBA00022692"/>
    </source>
</evidence>
<name>A0ABR4MZX5_9FUNG</name>
<evidence type="ECO:0000256" key="8">
    <source>
        <dbReference type="ARBA" id="ARBA00023128"/>
    </source>
</evidence>
<comment type="similarity">
    <text evidence="2">Belongs to the Tom7 family.</text>
</comment>
<evidence type="ECO:0000313" key="12">
    <source>
        <dbReference type="Proteomes" id="UP001527925"/>
    </source>
</evidence>
<gene>
    <name evidence="11" type="primary">TOM7</name>
    <name evidence="11" type="ORF">HK105_207702</name>
</gene>
<evidence type="ECO:0000313" key="11">
    <source>
        <dbReference type="EMBL" id="KAL2912815.1"/>
    </source>
</evidence>
<evidence type="ECO:0000256" key="2">
    <source>
        <dbReference type="ARBA" id="ARBA00010917"/>
    </source>
</evidence>
<evidence type="ECO:0000256" key="1">
    <source>
        <dbReference type="ARBA" id="ARBA00004572"/>
    </source>
</evidence>
<keyword evidence="3" id="KW-0813">Transport</keyword>
<comment type="caution">
    <text evidence="11">The sequence shown here is derived from an EMBL/GenBank/DDBJ whole genome shotgun (WGS) entry which is preliminary data.</text>
</comment>
<evidence type="ECO:0000256" key="3">
    <source>
        <dbReference type="ARBA" id="ARBA00022448"/>
    </source>
</evidence>
<keyword evidence="4 10" id="KW-0812">Transmembrane</keyword>
<keyword evidence="12" id="KW-1185">Reference proteome</keyword>
<reference evidence="11 12" key="1">
    <citation type="submission" date="2023-09" db="EMBL/GenBank/DDBJ databases">
        <title>Pangenome analysis of Batrachochytrium dendrobatidis and related Chytrids.</title>
        <authorList>
            <person name="Yacoub M.N."/>
            <person name="Stajich J.E."/>
            <person name="James T.Y."/>
        </authorList>
    </citation>
    <scope>NUCLEOTIDE SEQUENCE [LARGE SCALE GENOMIC DNA]</scope>
    <source>
        <strain evidence="11 12">JEL0888</strain>
    </source>
</reference>
<sequence length="51" mass="5875">MNDETRERIARLMDWSKRAIHVGFIPLIIYLGFTATFPRPSFIKIISPLAA</sequence>
<evidence type="ECO:0000256" key="10">
    <source>
        <dbReference type="SAM" id="Phobius"/>
    </source>
</evidence>
<evidence type="ECO:0000256" key="6">
    <source>
        <dbReference type="ARBA" id="ARBA00022927"/>
    </source>
</evidence>
<proteinExistence type="inferred from homology"/>
<evidence type="ECO:0000256" key="7">
    <source>
        <dbReference type="ARBA" id="ARBA00022989"/>
    </source>
</evidence>
<dbReference type="InterPro" id="IPR012621">
    <property type="entry name" value="Tom7"/>
</dbReference>
<keyword evidence="9 10" id="KW-0472">Membrane</keyword>
<accession>A0ABR4MZX5</accession>
<evidence type="ECO:0000256" key="5">
    <source>
        <dbReference type="ARBA" id="ARBA00022787"/>
    </source>
</evidence>
<comment type="subcellular location">
    <subcellularLocation>
        <location evidence="1">Mitochondrion outer membrane</location>
        <topology evidence="1">Single-pass membrane protein</topology>
    </subcellularLocation>
</comment>
<evidence type="ECO:0000256" key="9">
    <source>
        <dbReference type="ARBA" id="ARBA00023136"/>
    </source>
</evidence>
<dbReference type="Pfam" id="PF08038">
    <property type="entry name" value="Tom7"/>
    <property type="match status" value="1"/>
</dbReference>
<dbReference type="EMBL" id="JADGIZ020000057">
    <property type="protein sequence ID" value="KAL2912815.1"/>
    <property type="molecule type" value="Genomic_DNA"/>
</dbReference>
<dbReference type="Proteomes" id="UP001527925">
    <property type="component" value="Unassembled WGS sequence"/>
</dbReference>